<dbReference type="EMBL" id="GBRH01204133">
    <property type="protein sequence ID" value="JAD93762.1"/>
    <property type="molecule type" value="Transcribed_RNA"/>
</dbReference>
<name>A0A0A9ECK3_ARUDO</name>
<protein>
    <submittedName>
        <fullName evidence="1">Uncharacterized protein</fullName>
    </submittedName>
</protein>
<accession>A0A0A9ECK3</accession>
<reference evidence="1" key="1">
    <citation type="submission" date="2014-09" db="EMBL/GenBank/DDBJ databases">
        <authorList>
            <person name="Magalhaes I.L.F."/>
            <person name="Oliveira U."/>
            <person name="Santos F.R."/>
            <person name="Vidigal T.H.D.A."/>
            <person name="Brescovit A.D."/>
            <person name="Santos A.J."/>
        </authorList>
    </citation>
    <scope>NUCLEOTIDE SEQUENCE</scope>
    <source>
        <tissue evidence="1">Shoot tissue taken approximately 20 cm above the soil surface</tissue>
    </source>
</reference>
<sequence>MTSLLLETCNGDYEKKWSHGPLISSDYHSLGTW</sequence>
<dbReference type="AlphaFoldDB" id="A0A0A9ECK3"/>
<dbReference type="EMBL" id="GBRH01204671">
    <property type="protein sequence ID" value="JAD93224.1"/>
    <property type="molecule type" value="Transcribed_RNA"/>
</dbReference>
<proteinExistence type="predicted"/>
<reference evidence="1" key="2">
    <citation type="journal article" date="2015" name="Data Brief">
        <title>Shoot transcriptome of the giant reed, Arundo donax.</title>
        <authorList>
            <person name="Barrero R.A."/>
            <person name="Guerrero F.D."/>
            <person name="Moolhuijzen P."/>
            <person name="Goolsby J.A."/>
            <person name="Tidwell J."/>
            <person name="Bellgard S.E."/>
            <person name="Bellgard M.I."/>
        </authorList>
    </citation>
    <scope>NUCLEOTIDE SEQUENCE</scope>
    <source>
        <tissue evidence="1">Shoot tissue taken approximately 20 cm above the soil surface</tissue>
    </source>
</reference>
<evidence type="ECO:0000313" key="1">
    <source>
        <dbReference type="EMBL" id="JAD93762.1"/>
    </source>
</evidence>
<organism evidence="1">
    <name type="scientific">Arundo donax</name>
    <name type="common">Giant reed</name>
    <name type="synonym">Donax arundinaceus</name>
    <dbReference type="NCBI Taxonomy" id="35708"/>
    <lineage>
        <taxon>Eukaryota</taxon>
        <taxon>Viridiplantae</taxon>
        <taxon>Streptophyta</taxon>
        <taxon>Embryophyta</taxon>
        <taxon>Tracheophyta</taxon>
        <taxon>Spermatophyta</taxon>
        <taxon>Magnoliopsida</taxon>
        <taxon>Liliopsida</taxon>
        <taxon>Poales</taxon>
        <taxon>Poaceae</taxon>
        <taxon>PACMAD clade</taxon>
        <taxon>Arundinoideae</taxon>
        <taxon>Arundineae</taxon>
        <taxon>Arundo</taxon>
    </lineage>
</organism>